<dbReference type="PROSITE" id="PS50297">
    <property type="entry name" value="ANK_REP_REGION"/>
    <property type="match status" value="4"/>
</dbReference>
<dbReference type="CDD" id="cd03723">
    <property type="entry name" value="SOCS_ASB4_ASB18"/>
    <property type="match status" value="1"/>
</dbReference>
<keyword evidence="7" id="KW-1185">Reference proteome</keyword>
<dbReference type="SUPFAM" id="SSF158235">
    <property type="entry name" value="SOCS box-like"/>
    <property type="match status" value="1"/>
</dbReference>
<dbReference type="InterPro" id="IPR036036">
    <property type="entry name" value="SOCS_box-like_dom_sf"/>
</dbReference>
<keyword evidence="3 4" id="KW-0040">ANK repeat</keyword>
<accession>A0A401NVT3</accession>
<evidence type="ECO:0000256" key="4">
    <source>
        <dbReference type="PROSITE-ProRule" id="PRU00023"/>
    </source>
</evidence>
<dbReference type="Pfam" id="PF07525">
    <property type="entry name" value="SOCS_box"/>
    <property type="match status" value="1"/>
</dbReference>
<dbReference type="Pfam" id="PF12796">
    <property type="entry name" value="Ank_2"/>
    <property type="match status" value="2"/>
</dbReference>
<dbReference type="Gene3D" id="1.10.750.20">
    <property type="entry name" value="SOCS box"/>
    <property type="match status" value="1"/>
</dbReference>
<dbReference type="Proteomes" id="UP000288216">
    <property type="component" value="Unassembled WGS sequence"/>
</dbReference>
<dbReference type="PANTHER" id="PTHR24171">
    <property type="entry name" value="ANKYRIN REPEAT DOMAIN-CONTAINING PROTEIN 39-RELATED"/>
    <property type="match status" value="1"/>
</dbReference>
<dbReference type="GO" id="GO:0016567">
    <property type="term" value="P:protein ubiquitination"/>
    <property type="evidence" value="ECO:0007669"/>
    <property type="project" value="UniProtKB-UniPathway"/>
</dbReference>
<protein>
    <recommendedName>
        <fullName evidence="5">SOCS box domain-containing protein</fullName>
    </recommendedName>
</protein>
<evidence type="ECO:0000313" key="6">
    <source>
        <dbReference type="EMBL" id="GCB64985.1"/>
    </source>
</evidence>
<dbReference type="SMART" id="SM00248">
    <property type="entry name" value="ANK"/>
    <property type="match status" value="8"/>
</dbReference>
<dbReference type="InterPro" id="IPR036770">
    <property type="entry name" value="Ankyrin_rpt-contain_sf"/>
</dbReference>
<feature type="repeat" description="ANK" evidence="4">
    <location>
        <begin position="139"/>
        <end position="171"/>
    </location>
</feature>
<evidence type="ECO:0000256" key="1">
    <source>
        <dbReference type="ARBA" id="ARBA00004906"/>
    </source>
</evidence>
<dbReference type="AlphaFoldDB" id="A0A401NVT3"/>
<organism evidence="6 7">
    <name type="scientific">Scyliorhinus torazame</name>
    <name type="common">Cloudy catshark</name>
    <name type="synonym">Catulus torazame</name>
    <dbReference type="NCBI Taxonomy" id="75743"/>
    <lineage>
        <taxon>Eukaryota</taxon>
        <taxon>Metazoa</taxon>
        <taxon>Chordata</taxon>
        <taxon>Craniata</taxon>
        <taxon>Vertebrata</taxon>
        <taxon>Chondrichthyes</taxon>
        <taxon>Elasmobranchii</taxon>
        <taxon>Galeomorphii</taxon>
        <taxon>Galeoidea</taxon>
        <taxon>Carcharhiniformes</taxon>
        <taxon>Scyliorhinidae</taxon>
        <taxon>Scyliorhinus</taxon>
    </lineage>
</organism>
<dbReference type="OMA" id="VKLYLCY"/>
<evidence type="ECO:0000259" key="5">
    <source>
        <dbReference type="SMART" id="SM00969"/>
    </source>
</evidence>
<dbReference type="PRINTS" id="PR01415">
    <property type="entry name" value="ANKYRIN"/>
</dbReference>
<proteinExistence type="predicted"/>
<dbReference type="SUPFAM" id="SSF48403">
    <property type="entry name" value="Ankyrin repeat"/>
    <property type="match status" value="1"/>
</dbReference>
<reference evidence="6 7" key="1">
    <citation type="journal article" date="2018" name="Nat. Ecol. Evol.">
        <title>Shark genomes provide insights into elasmobranch evolution and the origin of vertebrates.</title>
        <authorList>
            <person name="Hara Y"/>
            <person name="Yamaguchi K"/>
            <person name="Onimaru K"/>
            <person name="Kadota M"/>
            <person name="Koyanagi M"/>
            <person name="Keeley SD"/>
            <person name="Tatsumi K"/>
            <person name="Tanaka K"/>
            <person name="Motone F"/>
            <person name="Kageyama Y"/>
            <person name="Nozu R"/>
            <person name="Adachi N"/>
            <person name="Nishimura O"/>
            <person name="Nakagawa R"/>
            <person name="Tanegashima C"/>
            <person name="Kiyatake I"/>
            <person name="Matsumoto R"/>
            <person name="Murakumo K"/>
            <person name="Nishida K"/>
            <person name="Terakita A"/>
            <person name="Kuratani S"/>
            <person name="Sato K"/>
            <person name="Hyodo S Kuraku.S."/>
        </authorList>
    </citation>
    <scope>NUCLEOTIDE SEQUENCE [LARGE SCALE GENOMIC DNA]</scope>
</reference>
<dbReference type="GO" id="GO:0035556">
    <property type="term" value="P:intracellular signal transduction"/>
    <property type="evidence" value="ECO:0007669"/>
    <property type="project" value="InterPro"/>
</dbReference>
<dbReference type="SMART" id="SM00969">
    <property type="entry name" value="SOCS_box"/>
    <property type="match status" value="1"/>
</dbReference>
<gene>
    <name evidence="6" type="ORF">scyTo_0004697</name>
</gene>
<dbReference type="InterPro" id="IPR001496">
    <property type="entry name" value="SOCS_box"/>
</dbReference>
<feature type="repeat" description="ANK" evidence="4">
    <location>
        <begin position="107"/>
        <end position="139"/>
    </location>
</feature>
<dbReference type="PANTHER" id="PTHR24171:SF10">
    <property type="entry name" value="ANKYRIN REPEAT DOMAIN-CONTAINING PROTEIN 29-LIKE"/>
    <property type="match status" value="1"/>
</dbReference>
<dbReference type="EMBL" id="BFAA01001408">
    <property type="protein sequence ID" value="GCB64985.1"/>
    <property type="molecule type" value="Genomic_DNA"/>
</dbReference>
<evidence type="ECO:0000256" key="3">
    <source>
        <dbReference type="ARBA" id="ARBA00023043"/>
    </source>
</evidence>
<name>A0A401NVT3_SCYTO</name>
<dbReference type="OrthoDB" id="194358at2759"/>
<sequence>MYRDTYAFTSSTLRSSRLQRELQDLRDERRALCRFPRSSQSAFGEPRTRPQLRNDAAAHDALSSGDLDKIRDIFKSKDSVNAVLETVSHELSWSAELALWSLISKPKQTSALHITAERGHTACVKHLLGHGADANASPGGATALHAACANGHVECAQLLLRIGANPNVISDEGYAPLHLCTGPQTLLCAKLLLEHGARVNMQTRDREITPLHVAAKHGLDKHVDLYLSYCAFSHKKNREGETALNAACSYAEKPEAFGRYYRVCEMLINCGSDVKTAGKKNHTPLHNACGNGHPGIVDLLLLHGACVNAKNCAGYTPMDCILQAVEDHLEHHPEQIVIALLNHGAAPVDPKTLKQCAMSPWTMEALLNTYESIPLCDSWIEAVPLDVWQKHQIFFESIIHMTNKPRCLQHLARCTLRNYLGTRCHSVITQLQIPNSFTEFLLLKFEGYLNPAGRASQRSAACDDVALCVLIVAAVEVGRNLLSRHFAGTRLSAAREHGVRGQYF</sequence>
<comment type="pathway">
    <text evidence="1">Protein modification; protein ubiquitination.</text>
</comment>
<dbReference type="InterPro" id="IPR002110">
    <property type="entry name" value="Ankyrin_rpt"/>
</dbReference>
<feature type="repeat" description="ANK" evidence="4">
    <location>
        <begin position="172"/>
        <end position="204"/>
    </location>
</feature>
<evidence type="ECO:0000256" key="2">
    <source>
        <dbReference type="ARBA" id="ARBA00022737"/>
    </source>
</evidence>
<evidence type="ECO:0000313" key="7">
    <source>
        <dbReference type="Proteomes" id="UP000288216"/>
    </source>
</evidence>
<dbReference type="PROSITE" id="PS50088">
    <property type="entry name" value="ANK_REPEAT"/>
    <property type="match status" value="4"/>
</dbReference>
<dbReference type="UniPathway" id="UPA00143"/>
<feature type="repeat" description="ANK" evidence="4">
    <location>
        <begin position="280"/>
        <end position="312"/>
    </location>
</feature>
<comment type="caution">
    <text evidence="6">The sequence shown here is derived from an EMBL/GenBank/DDBJ whole genome shotgun (WGS) entry which is preliminary data.</text>
</comment>
<feature type="domain" description="SOCS box" evidence="5">
    <location>
        <begin position="405"/>
        <end position="444"/>
    </location>
</feature>
<keyword evidence="2" id="KW-0677">Repeat</keyword>
<dbReference type="Gene3D" id="1.25.40.20">
    <property type="entry name" value="Ankyrin repeat-containing domain"/>
    <property type="match status" value="3"/>
</dbReference>
<dbReference type="STRING" id="75743.A0A401NVT3"/>